<evidence type="ECO:0000256" key="6">
    <source>
        <dbReference type="SAM" id="MobiDB-lite"/>
    </source>
</evidence>
<organism evidence="8 9">
    <name type="scientific">Claviceps arundinis</name>
    <dbReference type="NCBI Taxonomy" id="1623583"/>
    <lineage>
        <taxon>Eukaryota</taxon>
        <taxon>Fungi</taxon>
        <taxon>Dikarya</taxon>
        <taxon>Ascomycota</taxon>
        <taxon>Pezizomycotina</taxon>
        <taxon>Sordariomycetes</taxon>
        <taxon>Hypocreomycetidae</taxon>
        <taxon>Hypocreales</taxon>
        <taxon>Clavicipitaceae</taxon>
        <taxon>Claviceps</taxon>
    </lineage>
</organism>
<evidence type="ECO:0000313" key="8">
    <source>
        <dbReference type="EMBL" id="KAG5952339.1"/>
    </source>
</evidence>
<proteinExistence type="inferred from homology"/>
<reference evidence="8 9" key="1">
    <citation type="journal article" date="2020" name="bioRxiv">
        <title>Whole genome comparisons of ergot fungi reveals the divergence and evolution of species within the genus Claviceps are the result of varying mechanisms driving genome evolution and host range expansion.</title>
        <authorList>
            <person name="Wyka S.A."/>
            <person name="Mondo S.J."/>
            <person name="Liu M."/>
            <person name="Dettman J."/>
            <person name="Nalam V."/>
            <person name="Broders K.D."/>
        </authorList>
    </citation>
    <scope>NUCLEOTIDE SEQUENCE [LARGE SCALE GENOMIC DNA]</scope>
    <source>
        <strain evidence="8 9">LM583</strain>
    </source>
</reference>
<evidence type="ECO:0000256" key="5">
    <source>
        <dbReference type="ARBA" id="ARBA00023136"/>
    </source>
</evidence>
<keyword evidence="9" id="KW-1185">Reference proteome</keyword>
<evidence type="ECO:0000256" key="2">
    <source>
        <dbReference type="ARBA" id="ARBA00007524"/>
    </source>
</evidence>
<dbReference type="InterPro" id="IPR038330">
    <property type="entry name" value="TspO/MBR-related_sf"/>
</dbReference>
<comment type="similarity">
    <text evidence="2">Belongs to the TspO/BZRP family.</text>
</comment>
<dbReference type="PANTHER" id="PTHR10057:SF0">
    <property type="entry name" value="TRANSLOCATOR PROTEIN"/>
    <property type="match status" value="1"/>
</dbReference>
<feature type="region of interest" description="Disordered" evidence="6">
    <location>
        <begin position="188"/>
        <end position="216"/>
    </location>
</feature>
<keyword evidence="4 7" id="KW-1133">Transmembrane helix</keyword>
<dbReference type="EMBL" id="SRPR01000520">
    <property type="protein sequence ID" value="KAG5952339.1"/>
    <property type="molecule type" value="Genomic_DNA"/>
</dbReference>
<feature type="transmembrane region" description="Helical" evidence="7">
    <location>
        <begin position="99"/>
        <end position="117"/>
    </location>
</feature>
<dbReference type="PANTHER" id="PTHR10057">
    <property type="entry name" value="PERIPHERAL-TYPE BENZODIAZEPINE RECEPTOR"/>
    <property type="match status" value="1"/>
</dbReference>
<comment type="caution">
    <text evidence="8">The sequence shown here is derived from an EMBL/GenBank/DDBJ whole genome shotgun (WGS) entry which is preliminary data.</text>
</comment>
<dbReference type="Pfam" id="PF03073">
    <property type="entry name" value="TspO_MBR"/>
    <property type="match status" value="1"/>
</dbReference>
<gene>
    <name evidence="8" type="ORF">E4U57_006227</name>
</gene>
<keyword evidence="5 7" id="KW-0472">Membrane</keyword>
<evidence type="ECO:0000256" key="3">
    <source>
        <dbReference type="ARBA" id="ARBA00022692"/>
    </source>
</evidence>
<dbReference type="InterPro" id="IPR004307">
    <property type="entry name" value="TspO_MBR"/>
</dbReference>
<evidence type="ECO:0000313" key="9">
    <source>
        <dbReference type="Proteomes" id="UP000742024"/>
    </source>
</evidence>
<evidence type="ECO:0000256" key="1">
    <source>
        <dbReference type="ARBA" id="ARBA00004141"/>
    </source>
</evidence>
<evidence type="ECO:0000256" key="4">
    <source>
        <dbReference type="ARBA" id="ARBA00022989"/>
    </source>
</evidence>
<feature type="transmembrane region" description="Helical" evidence="7">
    <location>
        <begin position="58"/>
        <end position="79"/>
    </location>
</feature>
<name>A0ABQ7P283_9HYPO</name>
<feature type="transmembrane region" description="Helical" evidence="7">
    <location>
        <begin position="129"/>
        <end position="146"/>
    </location>
</feature>
<evidence type="ECO:0000256" key="7">
    <source>
        <dbReference type="SAM" id="Phobius"/>
    </source>
</evidence>
<dbReference type="Proteomes" id="UP000742024">
    <property type="component" value="Unassembled WGS sequence"/>
</dbReference>
<feature type="transmembrane region" description="Helical" evidence="7">
    <location>
        <begin position="20"/>
        <end position="37"/>
    </location>
</feature>
<evidence type="ECO:0008006" key="10">
    <source>
        <dbReference type="Google" id="ProtNLM"/>
    </source>
</evidence>
<comment type="subcellular location">
    <subcellularLocation>
        <location evidence="1">Membrane</location>
        <topology evidence="1">Multi-pass membrane protein</topology>
    </subcellularLocation>
</comment>
<feature type="transmembrane region" description="Helical" evidence="7">
    <location>
        <begin position="152"/>
        <end position="174"/>
    </location>
</feature>
<accession>A0ABQ7P283</accession>
<dbReference type="CDD" id="cd15904">
    <property type="entry name" value="TSPO_MBR"/>
    <property type="match status" value="1"/>
</dbReference>
<sequence>MTTYIPSLTIPSAVFEHPAASILLPVALGTAIGYSTRPVETRKLYKALKQPPLRPPPWLFGPVWTILYGVMGYAAHRAYSTGLAPLAGFETAALTRQSMTLYSIQLGLNLAWMPLFFGAKRPVAASVDIVALLGLNAYLASVWGSIDSVAGWLQVPYLGWLGFASYLCLGTGYLNGWDLSGETDEDVRGEVSKKASQSKKGSQEGPEVVGAPGVIG</sequence>
<keyword evidence="3 7" id="KW-0812">Transmembrane</keyword>
<protein>
    <recommendedName>
        <fullName evidence="10">Benzodiazepine receptor, peripheral-type</fullName>
    </recommendedName>
</protein>
<dbReference type="Gene3D" id="1.20.1260.100">
    <property type="entry name" value="TspO/MBR protein"/>
    <property type="match status" value="1"/>
</dbReference>